<dbReference type="Proteomes" id="UP001501469">
    <property type="component" value="Unassembled WGS sequence"/>
</dbReference>
<reference evidence="2" key="1">
    <citation type="journal article" date="2019" name="Int. J. Syst. Evol. Microbiol.">
        <title>The Global Catalogue of Microorganisms (GCM) 10K type strain sequencing project: providing services to taxonomists for standard genome sequencing and annotation.</title>
        <authorList>
            <consortium name="The Broad Institute Genomics Platform"/>
            <consortium name="The Broad Institute Genome Sequencing Center for Infectious Disease"/>
            <person name="Wu L."/>
            <person name="Ma J."/>
        </authorList>
    </citation>
    <scope>NUCLEOTIDE SEQUENCE [LARGE SCALE GENOMIC DNA]</scope>
    <source>
        <strain evidence="2">JCM 17225</strain>
    </source>
</reference>
<comment type="caution">
    <text evidence="1">The sequence shown here is derived from an EMBL/GenBank/DDBJ whole genome shotgun (WGS) entry which is preliminary data.</text>
</comment>
<keyword evidence="2" id="KW-1185">Reference proteome</keyword>
<dbReference type="EMBL" id="BAABDK010000017">
    <property type="protein sequence ID" value="GAA4037613.1"/>
    <property type="molecule type" value="Genomic_DNA"/>
</dbReference>
<gene>
    <name evidence="1" type="ORF">GCM10022409_23410</name>
</gene>
<organism evidence="1 2">
    <name type="scientific">Hymenobacter glaciei</name>
    <dbReference type="NCBI Taxonomy" id="877209"/>
    <lineage>
        <taxon>Bacteria</taxon>
        <taxon>Pseudomonadati</taxon>
        <taxon>Bacteroidota</taxon>
        <taxon>Cytophagia</taxon>
        <taxon>Cytophagales</taxon>
        <taxon>Hymenobacteraceae</taxon>
        <taxon>Hymenobacter</taxon>
    </lineage>
</organism>
<sequence>MEQLAQGFARAKAGGHILRARAEAGAPVEVLQLQGAVHVFSDVRNRPGFNSGVGAASGTVMLSAVEASLPRK</sequence>
<proteinExistence type="predicted"/>
<accession>A0ABP7U7Y9</accession>
<name>A0ABP7U7Y9_9BACT</name>
<evidence type="ECO:0000313" key="1">
    <source>
        <dbReference type="EMBL" id="GAA4037613.1"/>
    </source>
</evidence>
<evidence type="ECO:0000313" key="2">
    <source>
        <dbReference type="Proteomes" id="UP001501469"/>
    </source>
</evidence>
<protein>
    <submittedName>
        <fullName evidence="1">Uncharacterized protein</fullName>
    </submittedName>
</protein>